<dbReference type="AlphaFoldDB" id="A0A8G1RMA9"/>
<sequence>ILYKYLNKFYLIYINNMLIYINKNINKYYKYIQKILQKLRKAGLFLNIKKYKFK</sequence>
<organism evidence="1 2">
    <name type="scientific">Aspergillus fijiensis CBS 313.89</name>
    <dbReference type="NCBI Taxonomy" id="1448319"/>
    <lineage>
        <taxon>Eukaryota</taxon>
        <taxon>Fungi</taxon>
        <taxon>Dikarya</taxon>
        <taxon>Ascomycota</taxon>
        <taxon>Pezizomycotina</taxon>
        <taxon>Eurotiomycetes</taxon>
        <taxon>Eurotiomycetidae</taxon>
        <taxon>Eurotiales</taxon>
        <taxon>Aspergillaceae</taxon>
        <taxon>Aspergillus</taxon>
    </lineage>
</organism>
<proteinExistence type="predicted"/>
<dbReference type="VEuPathDB" id="FungiDB:BO72DRAFT_384799"/>
<accession>A0A8G1RMA9</accession>
<protein>
    <recommendedName>
        <fullName evidence="3">Reverse transcriptase domain-containing protein</fullName>
    </recommendedName>
</protein>
<dbReference type="EMBL" id="KZ824669">
    <property type="protein sequence ID" value="RAK74395.1"/>
    <property type="molecule type" value="Genomic_DNA"/>
</dbReference>
<dbReference type="InterPro" id="IPR043128">
    <property type="entry name" value="Rev_trsase/Diguanyl_cyclase"/>
</dbReference>
<dbReference type="SUPFAM" id="SSF56672">
    <property type="entry name" value="DNA/RNA polymerases"/>
    <property type="match status" value="1"/>
</dbReference>
<dbReference type="InterPro" id="IPR043502">
    <property type="entry name" value="DNA/RNA_pol_sf"/>
</dbReference>
<keyword evidence="2" id="KW-1185">Reference proteome</keyword>
<gene>
    <name evidence="1" type="ORF">BO72DRAFT_384799</name>
</gene>
<dbReference type="Gene3D" id="3.30.70.270">
    <property type="match status" value="1"/>
</dbReference>
<dbReference type="RefSeq" id="XP_040798405.1">
    <property type="nucleotide sequence ID" value="XM_040941562.1"/>
</dbReference>
<feature type="non-terminal residue" evidence="1">
    <location>
        <position position="1"/>
    </location>
</feature>
<evidence type="ECO:0000313" key="1">
    <source>
        <dbReference type="EMBL" id="RAK74395.1"/>
    </source>
</evidence>
<dbReference type="Proteomes" id="UP000249789">
    <property type="component" value="Unassembled WGS sequence"/>
</dbReference>
<evidence type="ECO:0000313" key="2">
    <source>
        <dbReference type="Proteomes" id="UP000249789"/>
    </source>
</evidence>
<reference evidence="1 2" key="1">
    <citation type="submission" date="2018-02" db="EMBL/GenBank/DDBJ databases">
        <title>The genomes of Aspergillus section Nigri reveals drivers in fungal speciation.</title>
        <authorList>
            <consortium name="DOE Joint Genome Institute"/>
            <person name="Vesth T.C."/>
            <person name="Nybo J."/>
            <person name="Theobald S."/>
            <person name="Brandl J."/>
            <person name="Frisvad J.C."/>
            <person name="Nielsen K.F."/>
            <person name="Lyhne E.K."/>
            <person name="Kogle M.E."/>
            <person name="Kuo A."/>
            <person name="Riley R."/>
            <person name="Clum A."/>
            <person name="Nolan M."/>
            <person name="Lipzen A."/>
            <person name="Salamov A."/>
            <person name="Henrissat B."/>
            <person name="Wiebenga A."/>
            <person name="De vries R.P."/>
            <person name="Grigoriev I.V."/>
            <person name="Mortensen U.H."/>
            <person name="Andersen M.R."/>
            <person name="Baker S.E."/>
        </authorList>
    </citation>
    <scope>NUCLEOTIDE SEQUENCE [LARGE SCALE GENOMIC DNA]</scope>
    <source>
        <strain evidence="1 2">CBS 313.89</strain>
    </source>
</reference>
<evidence type="ECO:0008006" key="3">
    <source>
        <dbReference type="Google" id="ProtNLM"/>
    </source>
</evidence>
<dbReference type="GeneID" id="63858895"/>
<name>A0A8G1RMA9_9EURO</name>